<accession>A0ABS9DWK7</accession>
<dbReference type="PANTHER" id="PTHR10000">
    <property type="entry name" value="PHOSPHOSERINE PHOSPHATASE"/>
    <property type="match status" value="1"/>
</dbReference>
<dbReference type="SFLD" id="SFLDS00003">
    <property type="entry name" value="Haloacid_Dehalogenase"/>
    <property type="match status" value="1"/>
</dbReference>
<dbReference type="NCBIfam" id="TIGR00099">
    <property type="entry name" value="Cof-subfamily"/>
    <property type="match status" value="1"/>
</dbReference>
<dbReference type="Gene3D" id="3.40.50.1000">
    <property type="entry name" value="HAD superfamily/HAD-like"/>
    <property type="match status" value="1"/>
</dbReference>
<dbReference type="Proteomes" id="UP001521209">
    <property type="component" value="Unassembled WGS sequence"/>
</dbReference>
<dbReference type="Pfam" id="PF08282">
    <property type="entry name" value="Hydrolase_3"/>
    <property type="match status" value="1"/>
</dbReference>
<dbReference type="Gene3D" id="3.30.1240.10">
    <property type="match status" value="1"/>
</dbReference>
<proteinExistence type="predicted"/>
<dbReference type="SUPFAM" id="SSF56784">
    <property type="entry name" value="HAD-like"/>
    <property type="match status" value="1"/>
</dbReference>
<dbReference type="InterPro" id="IPR036412">
    <property type="entry name" value="HAD-like_sf"/>
</dbReference>
<dbReference type="InterPro" id="IPR000150">
    <property type="entry name" value="Cof"/>
</dbReference>
<dbReference type="NCBIfam" id="TIGR01484">
    <property type="entry name" value="HAD-SF-IIB"/>
    <property type="match status" value="1"/>
</dbReference>
<dbReference type="EMBL" id="JAKGBZ010000005">
    <property type="protein sequence ID" value="MCF3945822.1"/>
    <property type="molecule type" value="Genomic_DNA"/>
</dbReference>
<dbReference type="PANTHER" id="PTHR10000:SF8">
    <property type="entry name" value="HAD SUPERFAMILY HYDROLASE-LIKE, TYPE 3"/>
    <property type="match status" value="1"/>
</dbReference>
<keyword evidence="2" id="KW-1185">Reference proteome</keyword>
<dbReference type="InterPro" id="IPR006379">
    <property type="entry name" value="HAD-SF_hydro_IIB"/>
</dbReference>
<evidence type="ECO:0000313" key="2">
    <source>
        <dbReference type="Proteomes" id="UP001521209"/>
    </source>
</evidence>
<dbReference type="RefSeq" id="WP_235703058.1">
    <property type="nucleotide sequence ID" value="NZ_JAKGBZ010000005.1"/>
</dbReference>
<protein>
    <submittedName>
        <fullName evidence="1">Cof-type HAD-IIB family hydrolase</fullName>
    </submittedName>
</protein>
<comment type="caution">
    <text evidence="1">The sequence shown here is derived from an EMBL/GenBank/DDBJ whole genome shotgun (WGS) entry which is preliminary data.</text>
</comment>
<dbReference type="PROSITE" id="PS01228">
    <property type="entry name" value="COF_1"/>
    <property type="match status" value="1"/>
</dbReference>
<gene>
    <name evidence="1" type="ORF">L2A60_03875</name>
</gene>
<evidence type="ECO:0000313" key="1">
    <source>
        <dbReference type="EMBL" id="MCF3945822.1"/>
    </source>
</evidence>
<dbReference type="GO" id="GO:0016787">
    <property type="term" value="F:hydrolase activity"/>
    <property type="evidence" value="ECO:0007669"/>
    <property type="project" value="UniProtKB-KW"/>
</dbReference>
<dbReference type="SFLD" id="SFLDG01140">
    <property type="entry name" value="C2.B:_Phosphomannomutase_and_P"/>
    <property type="match status" value="1"/>
</dbReference>
<organism evidence="1 2">
    <name type="scientific">Acidiphilium iwatense</name>
    <dbReference type="NCBI Taxonomy" id="768198"/>
    <lineage>
        <taxon>Bacteria</taxon>
        <taxon>Pseudomonadati</taxon>
        <taxon>Pseudomonadota</taxon>
        <taxon>Alphaproteobacteria</taxon>
        <taxon>Acetobacterales</taxon>
        <taxon>Acidocellaceae</taxon>
        <taxon>Acidiphilium</taxon>
    </lineage>
</organism>
<dbReference type="CDD" id="cd07516">
    <property type="entry name" value="HAD_Pase"/>
    <property type="match status" value="1"/>
</dbReference>
<name>A0ABS9DWK7_9PROT</name>
<keyword evidence="1" id="KW-0378">Hydrolase</keyword>
<sequence length="273" mass="29754">MSRKIELVLADVDGTLVTNEKELTEGAKRAVADLHKAGIKFAITSGRPPRGMAMVSKPLGIDTPIAGFNGGVLIAPDLKTVIDSHDLPSEVIKRAIDLLGEHDLDAWVYTKRRWLVRDKLAPHVDREARTVQFDPEIIEDFSADDLKTVVKIVGVTDDHEKMQQALKAAQDEFGDNVAASCSQPYYLDITNAKANKGAVVDSLSRILKIEPDHIATIGDMPNDVRMFKRSGVSIAMGNADDTVKAHAKFATDSNEHDGFAKAIRRFVLDGDGA</sequence>
<reference evidence="1 2" key="1">
    <citation type="submission" date="2022-01" db="EMBL/GenBank/DDBJ databases">
        <authorList>
            <person name="Won M."/>
            <person name="Kim S.-J."/>
            <person name="Kwon S.-W."/>
        </authorList>
    </citation>
    <scope>NUCLEOTIDE SEQUENCE [LARGE SCALE GENOMIC DNA]</scope>
    <source>
        <strain evidence="1 2">KCTC 23505</strain>
    </source>
</reference>
<dbReference type="InterPro" id="IPR023214">
    <property type="entry name" value="HAD_sf"/>
</dbReference>